<name>A0A077RU48_WHEAT</name>
<feature type="region of interest" description="Disordered" evidence="1">
    <location>
        <begin position="131"/>
        <end position="152"/>
    </location>
</feature>
<dbReference type="PANTHER" id="PTHR46632:SF16">
    <property type="entry name" value="E3 UBIQUITIN-PROTEIN LIGASE SINA-LIKE 10"/>
    <property type="match status" value="1"/>
</dbReference>
<feature type="region of interest" description="Disordered" evidence="1">
    <location>
        <begin position="14"/>
        <end position="47"/>
    </location>
</feature>
<dbReference type="PANTHER" id="PTHR46632">
    <property type="entry name" value="E3 UBIQUITIN-PROTEIN LIGASE SINA-LIKE 4"/>
    <property type="match status" value="1"/>
</dbReference>
<accession>A0A077RU48</accession>
<sequence>MAAHVYLPVGHLPPWTRLPEEKEEGMRAQQQEKEAEKEGGGGGKRRKVAADVTIDLDILDCPVCYQPLRPPIFQGLSYGVCFGVVATGGCKEGEQTRTGRRVDKGGVRRTDDRRRREGACTLQKPIWRRGSRGSRGGFEEARGGGDTGFEGGRGGAGAARGVGGQTGITFWVYTVNSGPTAVLLEHFSGKHKWHSPKVTYNKAFRIRIHVGSTVLVGEDGNLFLVNMTMESRGGVISVCSVQPHSTGSSFRCKLTLSCTEPSFSQSMEFLIRSTNLYDGFPKDCFQFLVPKVLLRGAGTSATAMVGVTVTPQ</sequence>
<dbReference type="InterPro" id="IPR044286">
    <property type="entry name" value="SINL_plant"/>
</dbReference>
<feature type="compositionally biased region" description="Basic and acidic residues" evidence="1">
    <location>
        <begin position="18"/>
        <end position="39"/>
    </location>
</feature>
<protein>
    <recommendedName>
        <fullName evidence="3">SIAH-type domain-containing protein</fullName>
    </recommendedName>
</protein>
<feature type="region of interest" description="Disordered" evidence="1">
    <location>
        <begin position="96"/>
        <end position="115"/>
    </location>
</feature>
<dbReference type="AlphaFoldDB" id="A0A077RU48"/>
<proteinExistence type="predicted"/>
<dbReference type="SUPFAM" id="SSF49599">
    <property type="entry name" value="TRAF domain-like"/>
    <property type="match status" value="1"/>
</dbReference>
<gene>
    <name evidence="2" type="ORF">TRAES_3BF035200200CFD_c1</name>
</gene>
<evidence type="ECO:0000256" key="1">
    <source>
        <dbReference type="SAM" id="MobiDB-lite"/>
    </source>
</evidence>
<dbReference type="EMBL" id="HG670306">
    <property type="protein sequence ID" value="CDM80407.1"/>
    <property type="molecule type" value="Genomic_DNA"/>
</dbReference>
<dbReference type="HOGENOM" id="CLU_040603_4_1_1"/>
<evidence type="ECO:0000313" key="2">
    <source>
        <dbReference type="EMBL" id="CDM80407.1"/>
    </source>
</evidence>
<reference evidence="2" key="1">
    <citation type="journal article" date="2014" name="Science">
        <title>Structural and functional partitioning of bread wheat chromosome 3B.</title>
        <authorList>
            <person name="Choulet F."/>
            <person name="Alberti A."/>
            <person name="Theil S."/>
            <person name="Glover N."/>
            <person name="Barbe V."/>
            <person name="Daron J."/>
            <person name="Pingault L."/>
            <person name="Sourdille P."/>
            <person name="Couloux A."/>
            <person name="Paux E."/>
            <person name="Leroy P."/>
            <person name="Mangenot S."/>
            <person name="Guilhot N."/>
            <person name="Le Gouis J."/>
            <person name="Balfourier F."/>
            <person name="Alaux M."/>
            <person name="Jamilloux V."/>
            <person name="Poulain J."/>
            <person name="Durand C."/>
            <person name="Bellec A."/>
            <person name="Gaspin C."/>
            <person name="Safar J."/>
            <person name="Dolezel J."/>
            <person name="Rogers J."/>
            <person name="Vandepoele K."/>
            <person name="Aury J.M."/>
            <person name="Mayer K."/>
            <person name="Berges H."/>
            <person name="Quesneville H."/>
            <person name="Wincker P."/>
            <person name="Feuillet C."/>
        </authorList>
    </citation>
    <scope>NUCLEOTIDE SEQUENCE</scope>
</reference>
<organism evidence="2">
    <name type="scientific">Triticum aestivum</name>
    <name type="common">Wheat</name>
    <dbReference type="NCBI Taxonomy" id="4565"/>
    <lineage>
        <taxon>Eukaryota</taxon>
        <taxon>Viridiplantae</taxon>
        <taxon>Streptophyta</taxon>
        <taxon>Embryophyta</taxon>
        <taxon>Tracheophyta</taxon>
        <taxon>Spermatophyta</taxon>
        <taxon>Magnoliopsida</taxon>
        <taxon>Liliopsida</taxon>
        <taxon>Poales</taxon>
        <taxon>Poaceae</taxon>
        <taxon>BOP clade</taxon>
        <taxon>Pooideae</taxon>
        <taxon>Triticodae</taxon>
        <taxon>Triticeae</taxon>
        <taxon>Triticinae</taxon>
        <taxon>Triticum</taxon>
    </lineage>
</organism>
<evidence type="ECO:0008006" key="3">
    <source>
        <dbReference type="Google" id="ProtNLM"/>
    </source>
</evidence>